<dbReference type="EMBL" id="SWBP01000007">
    <property type="protein sequence ID" value="TKB95754.1"/>
    <property type="molecule type" value="Genomic_DNA"/>
</dbReference>
<sequence length="230" mass="26553">MKNLEEEEKNESAKTLTFIVDERTYVSRKQNVNGSEIKVVSGIPLDTKLYLQNSRPWIDNLIENDEEVDLARPGIEYFFTEKRFEINVNGKIYSWHQRYITGEQVRELVGLDKEDQLFLKTSHSSIDQLIANDDKVDLQEPGIEQFYSIQKGKQITIIVSGVQKQWDKKKISFKEVVILAYGQYEDRPTMVYTVAYEDGPKQNPEGSMIKGSEVVTKNMMIFHATATDKS</sequence>
<dbReference type="Pfam" id="PF14452">
    <property type="entry name" value="Multi_ubiq"/>
    <property type="match status" value="3"/>
</dbReference>
<accession>A0A4U1BUS3</accession>
<evidence type="ECO:0000259" key="1">
    <source>
        <dbReference type="Pfam" id="PF14452"/>
    </source>
</evidence>
<dbReference type="RefSeq" id="WP_136827510.1">
    <property type="nucleotide sequence ID" value="NZ_SWBP01000007.1"/>
</dbReference>
<dbReference type="AlphaFoldDB" id="A0A4U1BUS3"/>
<name>A0A4U1BUS3_9SPHI</name>
<comment type="caution">
    <text evidence="2">The sequence shown here is derived from an EMBL/GenBank/DDBJ whole genome shotgun (WGS) entry which is preliminary data.</text>
</comment>
<dbReference type="Proteomes" id="UP000308181">
    <property type="component" value="Unassembled WGS sequence"/>
</dbReference>
<gene>
    <name evidence="2" type="ORF">FA046_15800</name>
</gene>
<reference evidence="2 3" key="1">
    <citation type="submission" date="2019-04" db="EMBL/GenBank/DDBJ databases">
        <title>Pedobacter sp. AR-3-17 sp. nov., isolated from Arctic soil.</title>
        <authorList>
            <person name="Dahal R.H."/>
            <person name="Kim D.-U."/>
        </authorList>
    </citation>
    <scope>NUCLEOTIDE SEQUENCE [LARGE SCALE GENOMIC DNA]</scope>
    <source>
        <strain evidence="2 3">AR-3-17</strain>
    </source>
</reference>
<evidence type="ECO:0000313" key="2">
    <source>
        <dbReference type="EMBL" id="TKB95754.1"/>
    </source>
</evidence>
<feature type="domain" description="Multi-ubiquitin" evidence="1">
    <location>
        <begin position="156"/>
        <end position="228"/>
    </location>
</feature>
<dbReference type="OrthoDB" id="7445930at2"/>
<proteinExistence type="predicted"/>
<feature type="domain" description="Multi-ubiquitin" evidence="1">
    <location>
        <begin position="84"/>
        <end position="149"/>
    </location>
</feature>
<dbReference type="InterPro" id="IPR027802">
    <property type="entry name" value="Multi-ubiquitin_dom"/>
</dbReference>
<feature type="domain" description="Multi-ubiquitin" evidence="1">
    <location>
        <begin position="17"/>
        <end position="82"/>
    </location>
</feature>
<protein>
    <recommendedName>
        <fullName evidence="1">Multi-ubiquitin domain-containing protein</fullName>
    </recommendedName>
</protein>
<evidence type="ECO:0000313" key="3">
    <source>
        <dbReference type="Proteomes" id="UP000308181"/>
    </source>
</evidence>
<organism evidence="2 3">
    <name type="scientific">Pedobacter cryophilus</name>
    <dbReference type="NCBI Taxonomy" id="2571271"/>
    <lineage>
        <taxon>Bacteria</taxon>
        <taxon>Pseudomonadati</taxon>
        <taxon>Bacteroidota</taxon>
        <taxon>Sphingobacteriia</taxon>
        <taxon>Sphingobacteriales</taxon>
        <taxon>Sphingobacteriaceae</taxon>
        <taxon>Pedobacter</taxon>
    </lineage>
</organism>
<keyword evidence="3" id="KW-1185">Reference proteome</keyword>